<dbReference type="Proteomes" id="UP000243591">
    <property type="component" value="Chromosome"/>
</dbReference>
<keyword evidence="2" id="KW-1133">Transmembrane helix</keyword>
<keyword evidence="4" id="KW-1185">Reference proteome</keyword>
<dbReference type="RefSeq" id="WP_069125056.1">
    <property type="nucleotide sequence ID" value="NZ_CBCPJR010000001.1"/>
</dbReference>
<dbReference type="NCBIfam" id="TIGR01167">
    <property type="entry name" value="LPXTG_anchor"/>
    <property type="match status" value="1"/>
</dbReference>
<keyword evidence="2" id="KW-0472">Membrane</keyword>
<accession>A0A1D2L3N3</accession>
<feature type="transmembrane region" description="Helical" evidence="2">
    <location>
        <begin position="87"/>
        <end position="104"/>
    </location>
</feature>
<keyword evidence="2" id="KW-0812">Transmembrane</keyword>
<dbReference type="STRING" id="2756.BFR44_05245"/>
<evidence type="ECO:0000256" key="1">
    <source>
        <dbReference type="SAM" id="MobiDB-lite"/>
    </source>
</evidence>
<evidence type="ECO:0000313" key="3">
    <source>
        <dbReference type="EMBL" id="ATF26797.1"/>
    </source>
</evidence>
<dbReference type="KEGG" id="bths:CNY62_10790"/>
<evidence type="ECO:0000256" key="2">
    <source>
        <dbReference type="SAM" id="Phobius"/>
    </source>
</evidence>
<sequence>MDTMMKKVLGVLLVAVMLIPMLMNIAYVKAAESKSSISIRFTNEGKDNGTDKGTSNGTGSDNGKGTGNGDKSDIGGKLPVTGEQTQGFILLMGLVCVMVFAVRIRQIRVVTNKKEEI</sequence>
<dbReference type="EMBL" id="CP023483">
    <property type="protein sequence ID" value="ATF26797.1"/>
    <property type="molecule type" value="Genomic_DNA"/>
</dbReference>
<feature type="region of interest" description="Disordered" evidence="1">
    <location>
        <begin position="39"/>
        <end position="78"/>
    </location>
</feature>
<name>A0A1D2L3N3_BROTH</name>
<reference evidence="3 4" key="1">
    <citation type="submission" date="2017-09" db="EMBL/GenBank/DDBJ databases">
        <title>Complete Genome Sequences of Two Strains of the Meat Spoilage Bacterium Brochothrix thermosphacta Isolated from Ground Chicken.</title>
        <authorList>
            <person name="Paoli G.C."/>
            <person name="Wijey C."/>
            <person name="Chen C.-Y."/>
            <person name="Nguyen L."/>
            <person name="Yan X."/>
            <person name="Irwin P.L."/>
        </authorList>
    </citation>
    <scope>NUCLEOTIDE SEQUENCE [LARGE SCALE GENOMIC DNA]</scope>
    <source>
        <strain evidence="3 4">BI</strain>
    </source>
</reference>
<gene>
    <name evidence="3" type="ORF">CNY62_10790</name>
</gene>
<evidence type="ECO:0000313" key="4">
    <source>
        <dbReference type="Proteomes" id="UP000243591"/>
    </source>
</evidence>
<proteinExistence type="predicted"/>
<protein>
    <submittedName>
        <fullName evidence="3">Uncharacterized protein</fullName>
    </submittedName>
</protein>
<dbReference type="AlphaFoldDB" id="A0A1D2L3N3"/>
<organism evidence="3 4">
    <name type="scientific">Brochothrix thermosphacta</name>
    <name type="common">Microbacterium thermosphactum</name>
    <dbReference type="NCBI Taxonomy" id="2756"/>
    <lineage>
        <taxon>Bacteria</taxon>
        <taxon>Bacillati</taxon>
        <taxon>Bacillota</taxon>
        <taxon>Bacilli</taxon>
        <taxon>Bacillales</taxon>
        <taxon>Listeriaceae</taxon>
        <taxon>Brochothrix</taxon>
    </lineage>
</organism>